<reference evidence="1 2" key="1">
    <citation type="journal article" date="2016" name="Nat. Commun.">
        <title>Thousands of microbial genomes shed light on interconnected biogeochemical processes in an aquifer system.</title>
        <authorList>
            <person name="Anantharaman K."/>
            <person name="Brown C.T."/>
            <person name="Hug L.A."/>
            <person name="Sharon I."/>
            <person name="Castelle C.J."/>
            <person name="Probst A.J."/>
            <person name="Thomas B.C."/>
            <person name="Singh A."/>
            <person name="Wilkins M.J."/>
            <person name="Karaoz U."/>
            <person name="Brodie E.L."/>
            <person name="Williams K.H."/>
            <person name="Hubbard S.S."/>
            <person name="Banfield J.F."/>
        </authorList>
    </citation>
    <scope>NUCLEOTIDE SEQUENCE [LARGE SCALE GENOMIC DNA]</scope>
</reference>
<dbReference type="EMBL" id="MEWA01000029">
    <property type="protein sequence ID" value="OGC68958.1"/>
    <property type="molecule type" value="Genomic_DNA"/>
</dbReference>
<proteinExistence type="predicted"/>
<name>A0A1F4WHZ3_UNCKA</name>
<sequence length="116" mass="12575">MNSITIQDAVVVYSPDLPQPDIIGGGNHKTLLRFGDVGSVTIEYGVVTELQLSRKGRILVHDELSDAVLASIEMSLVGVEIFMFNPDTTRYIEGTAMLKKISQPERPDTFGGPAQG</sequence>
<evidence type="ECO:0000313" key="2">
    <source>
        <dbReference type="Proteomes" id="UP000179113"/>
    </source>
</evidence>
<accession>A0A1F4WHZ3</accession>
<evidence type="ECO:0000313" key="1">
    <source>
        <dbReference type="EMBL" id="OGC68958.1"/>
    </source>
</evidence>
<dbReference type="Proteomes" id="UP000179113">
    <property type="component" value="Unassembled WGS sequence"/>
</dbReference>
<organism evidence="1 2">
    <name type="scientific">candidate division WWE3 bacterium RIFOXYC1_FULL_39_7</name>
    <dbReference type="NCBI Taxonomy" id="1802643"/>
    <lineage>
        <taxon>Bacteria</taxon>
        <taxon>Katanobacteria</taxon>
    </lineage>
</organism>
<comment type="caution">
    <text evidence="1">The sequence shown here is derived from an EMBL/GenBank/DDBJ whole genome shotgun (WGS) entry which is preliminary data.</text>
</comment>
<dbReference type="AlphaFoldDB" id="A0A1F4WHZ3"/>
<gene>
    <name evidence="1" type="ORF">A2415_04120</name>
</gene>
<protein>
    <submittedName>
        <fullName evidence="1">Uncharacterized protein</fullName>
    </submittedName>
</protein>